<accession>A0ABD6EXV5</accession>
<dbReference type="Proteomes" id="UP001608902">
    <property type="component" value="Unassembled WGS sequence"/>
</dbReference>
<gene>
    <name evidence="1" type="ORF">AB6A40_011494</name>
</gene>
<evidence type="ECO:0000313" key="1">
    <source>
        <dbReference type="EMBL" id="MFH4984785.1"/>
    </source>
</evidence>
<dbReference type="AlphaFoldDB" id="A0ABD6EXV5"/>
<sequence>MESMEEEREIFRNAYIYIAGDVSNTVTRRNFEDVAVAAGKDVERDSRVDDSSEAVFSFDEAYTTFCNLPNIRMEIMEKLVGNGKESNISVDKVINEIDRVITLVFNSI</sequence>
<reference evidence="1 2" key="1">
    <citation type="submission" date="2024-08" db="EMBL/GenBank/DDBJ databases">
        <title>Gnathostoma spinigerum genome.</title>
        <authorList>
            <person name="Gonzalez-Bertolin B."/>
            <person name="Monzon S."/>
            <person name="Zaballos A."/>
            <person name="Jimenez P."/>
            <person name="Dekumyoy P."/>
            <person name="Varona S."/>
            <person name="Cuesta I."/>
            <person name="Sumanam S."/>
            <person name="Adisakwattana P."/>
            <person name="Gasser R.B."/>
            <person name="Hernandez-Gonzalez A."/>
            <person name="Young N.D."/>
            <person name="Perteguer M.J."/>
        </authorList>
    </citation>
    <scope>NUCLEOTIDE SEQUENCE [LARGE SCALE GENOMIC DNA]</scope>
    <source>
        <strain evidence="1">AL3</strain>
        <tissue evidence="1">Liver</tissue>
    </source>
</reference>
<protein>
    <submittedName>
        <fullName evidence="1">Uncharacterized protein</fullName>
    </submittedName>
</protein>
<evidence type="ECO:0000313" key="2">
    <source>
        <dbReference type="Proteomes" id="UP001608902"/>
    </source>
</evidence>
<name>A0ABD6EXV5_9BILA</name>
<proteinExistence type="predicted"/>
<dbReference type="EMBL" id="JBGFUD010021198">
    <property type="protein sequence ID" value="MFH4984785.1"/>
    <property type="molecule type" value="Genomic_DNA"/>
</dbReference>
<keyword evidence="2" id="KW-1185">Reference proteome</keyword>
<comment type="caution">
    <text evidence="1">The sequence shown here is derived from an EMBL/GenBank/DDBJ whole genome shotgun (WGS) entry which is preliminary data.</text>
</comment>
<organism evidence="1 2">
    <name type="scientific">Gnathostoma spinigerum</name>
    <dbReference type="NCBI Taxonomy" id="75299"/>
    <lineage>
        <taxon>Eukaryota</taxon>
        <taxon>Metazoa</taxon>
        <taxon>Ecdysozoa</taxon>
        <taxon>Nematoda</taxon>
        <taxon>Chromadorea</taxon>
        <taxon>Rhabditida</taxon>
        <taxon>Spirurina</taxon>
        <taxon>Gnathostomatomorpha</taxon>
        <taxon>Gnathostomatoidea</taxon>
        <taxon>Gnathostomatidae</taxon>
        <taxon>Gnathostoma</taxon>
    </lineage>
</organism>